<sequence length="428" mass="49703">MKYIPLFTIIIATTLSSCVPASTTSNNSTKQLTFNNWDYEPYVGMVQVYPTSADPQASLEDPITPLGSQGFTCKFDLLIADAEYLKAKYVHCNADWTRSTLSDIQYMNQYNEFDLDTYDFSANTRELYVHYQASLPLPTISGNYLLKVYRDGNEQDLVLTRRLVVYENRTTVSASIKSSNAVVNRRANHQINFSVKYDPQTNLRPMQDLHMVILQNHDWNTAIRDLQPTLTRPDQGYLEYHHLTGENEFPGLKEFRFFDLRSVDYRGMNVAHIIKEEKGISAQLMLDKSRHSLAYTQLNEDINGDFFLQNHDPNDTYLESEYVKVNFRLESEPLSGEVYIRGKFNNWNLTPQNQMHYNPNTRTYEGQLLLKQGYYNYCYWVLADNLPVDALEGSHYQTENSYEVLVYYRDPANNYDEVVGYRQLLSGN</sequence>
<dbReference type="SUPFAM" id="SSF81296">
    <property type="entry name" value="E set domains"/>
    <property type="match status" value="1"/>
</dbReference>
<dbReference type="InterPro" id="IPR031345">
    <property type="entry name" value="T9SS_Plug_N"/>
</dbReference>
<dbReference type="Pfam" id="PF17116">
    <property type="entry name" value="T9SS_plug_1st"/>
    <property type="match status" value="1"/>
</dbReference>
<dbReference type="Gene3D" id="2.60.40.10">
    <property type="entry name" value="Immunoglobulins"/>
    <property type="match status" value="1"/>
</dbReference>
<feature type="domain" description="Type 9 secretion system plug protein N-terminal" evidence="2">
    <location>
        <begin position="53"/>
        <end position="167"/>
    </location>
</feature>
<dbReference type="EMBL" id="QREG01000004">
    <property type="protein sequence ID" value="REE01224.1"/>
    <property type="molecule type" value="Genomic_DNA"/>
</dbReference>
<comment type="caution">
    <text evidence="3">The sequence shown here is derived from an EMBL/GenBank/DDBJ whole genome shotgun (WGS) entry which is preliminary data.</text>
</comment>
<dbReference type="OrthoDB" id="1522602at2"/>
<dbReference type="RefSeq" id="WP_115867300.1">
    <property type="nucleotide sequence ID" value="NZ_QREG01000004.1"/>
</dbReference>
<dbReference type="Proteomes" id="UP000256779">
    <property type="component" value="Unassembled WGS sequence"/>
</dbReference>
<keyword evidence="1" id="KW-0732">Signal</keyword>
<keyword evidence="4" id="KW-1185">Reference proteome</keyword>
<dbReference type="InterPro" id="IPR014756">
    <property type="entry name" value="Ig_E-set"/>
</dbReference>
<protein>
    <submittedName>
        <fullName evidence="3">Uncharacterized protein DUF5103</fullName>
    </submittedName>
</protein>
<feature type="signal peptide" evidence="1">
    <location>
        <begin position="1"/>
        <end position="21"/>
    </location>
</feature>
<organism evidence="3 4">
    <name type="scientific">Marinoscillum furvescens DSM 4134</name>
    <dbReference type="NCBI Taxonomy" id="1122208"/>
    <lineage>
        <taxon>Bacteria</taxon>
        <taxon>Pseudomonadati</taxon>
        <taxon>Bacteroidota</taxon>
        <taxon>Cytophagia</taxon>
        <taxon>Cytophagales</taxon>
        <taxon>Reichenbachiellaceae</taxon>
        <taxon>Marinoscillum</taxon>
    </lineage>
</organism>
<dbReference type="InterPro" id="IPR013783">
    <property type="entry name" value="Ig-like_fold"/>
</dbReference>
<gene>
    <name evidence="3" type="ORF">C7460_104244</name>
</gene>
<dbReference type="PROSITE" id="PS51257">
    <property type="entry name" value="PROKAR_LIPOPROTEIN"/>
    <property type="match status" value="1"/>
</dbReference>
<name>A0A3D9L6W6_MARFU</name>
<proteinExistence type="predicted"/>
<evidence type="ECO:0000256" key="1">
    <source>
        <dbReference type="SAM" id="SignalP"/>
    </source>
</evidence>
<evidence type="ECO:0000259" key="2">
    <source>
        <dbReference type="Pfam" id="PF17116"/>
    </source>
</evidence>
<evidence type="ECO:0000313" key="3">
    <source>
        <dbReference type="EMBL" id="REE01224.1"/>
    </source>
</evidence>
<reference evidence="3 4" key="1">
    <citation type="submission" date="2018-07" db="EMBL/GenBank/DDBJ databases">
        <title>Genomic Encyclopedia of Type Strains, Phase IV (KMG-IV): sequencing the most valuable type-strain genomes for metagenomic binning, comparative biology and taxonomic classification.</title>
        <authorList>
            <person name="Goeker M."/>
        </authorList>
    </citation>
    <scope>NUCLEOTIDE SEQUENCE [LARGE SCALE GENOMIC DNA]</scope>
    <source>
        <strain evidence="3 4">DSM 4134</strain>
    </source>
</reference>
<feature type="chain" id="PRO_5017801304" evidence="1">
    <location>
        <begin position="22"/>
        <end position="428"/>
    </location>
</feature>
<evidence type="ECO:0000313" key="4">
    <source>
        <dbReference type="Proteomes" id="UP000256779"/>
    </source>
</evidence>
<dbReference type="AlphaFoldDB" id="A0A3D9L6W6"/>
<accession>A0A3D9L6W6</accession>